<proteinExistence type="inferred from homology"/>
<feature type="transmembrane region" description="Helical" evidence="11">
    <location>
        <begin position="256"/>
        <end position="277"/>
    </location>
</feature>
<comment type="function">
    <text evidence="9">Essential component of the signal peptidase complex (SPC) which catalyzes the cleavage of N-terminal signal sequences from nascent proteins as they are translocated into the lumen of the endoplasmic reticulum. Essential for the SPC catalytic activity, possibly by stabilizing and positioning the active center of the complex close to the lumenal surface.</text>
</comment>
<dbReference type="GO" id="GO:0006465">
    <property type="term" value="P:signal peptide processing"/>
    <property type="evidence" value="ECO:0007669"/>
    <property type="project" value="InterPro"/>
</dbReference>
<feature type="region of interest" description="Disordered" evidence="10">
    <location>
        <begin position="52"/>
        <end position="77"/>
    </location>
</feature>
<keyword evidence="7 11" id="KW-0472">Membrane</keyword>
<dbReference type="STRING" id="70415.A0A5S6QNW1"/>
<dbReference type="PANTHER" id="PTHR12804:SF0">
    <property type="entry name" value="SIGNAL PEPTIDASE COMPLEX SUBUNIT 3"/>
    <property type="match status" value="1"/>
</dbReference>
<dbReference type="GO" id="GO:0045047">
    <property type="term" value="P:protein targeting to ER"/>
    <property type="evidence" value="ECO:0007669"/>
    <property type="project" value="TreeGrafter"/>
</dbReference>
<evidence type="ECO:0000256" key="1">
    <source>
        <dbReference type="ARBA" id="ARBA00004648"/>
    </source>
</evidence>
<evidence type="ECO:0000256" key="2">
    <source>
        <dbReference type="ARBA" id="ARBA00009289"/>
    </source>
</evidence>
<keyword evidence="4" id="KW-0256">Endoplasmic reticulum</keyword>
<evidence type="ECO:0000256" key="3">
    <source>
        <dbReference type="ARBA" id="ARBA00022692"/>
    </source>
</evidence>
<dbReference type="GO" id="GO:0005787">
    <property type="term" value="C:signal peptidase complex"/>
    <property type="evidence" value="ECO:0007669"/>
    <property type="project" value="InterPro"/>
</dbReference>
<dbReference type="AlphaFoldDB" id="A0A5S6QNW1"/>
<evidence type="ECO:0000256" key="6">
    <source>
        <dbReference type="ARBA" id="ARBA00022989"/>
    </source>
</evidence>
<sequence>MSVGRRTLWPANTLAVANHRGARERIAVHVSLPSVHGDSLRPKCSPAKVFAGQSVAGQRVPRRSDAHGDSLRGPHGDSLRPRCILQFLEQELRDNLQKCKGDIAYMSDLYFRFNEMNLQQQGDELNLVKTKSVIAAFISKLVLFKQNLGHGHLYQFPNLISLRDNGDVNDDDKSVYCNHLTMLNTNMCERYADILSMTIPAWILDPFWSVGGADIFLQEELIELQANEELKPKLKDGYCLIFYSAMHSITSRLNAVFGFMLSVMSAITFLCFLSTAFRSYVIPYTVASSAATLKSLPAYAMGAQGKADLAAFTFDLQADFRPLFDWNTKELFLFLYAEYQTPENSLNQVIIWDKIILRDKPEDHVVDIKNGRMKYYLLDDGEGLKGHGNVTLVLAWNVVPNAGKMPFFTGIGSHRLTLPDKYSTGRIEL</sequence>
<accession>A0A5S6QNW1</accession>
<comment type="subcellular location">
    <subcellularLocation>
        <location evidence="1">Endoplasmic reticulum membrane</location>
        <topology evidence="1">Single-pass type II membrane protein</topology>
    </subcellularLocation>
</comment>
<evidence type="ECO:0000313" key="12">
    <source>
        <dbReference type="Proteomes" id="UP000046395"/>
    </source>
</evidence>
<dbReference type="InterPro" id="IPR007653">
    <property type="entry name" value="SPC3"/>
</dbReference>
<evidence type="ECO:0000256" key="5">
    <source>
        <dbReference type="ARBA" id="ARBA00022968"/>
    </source>
</evidence>
<evidence type="ECO:0000256" key="11">
    <source>
        <dbReference type="SAM" id="Phobius"/>
    </source>
</evidence>
<dbReference type="Proteomes" id="UP000046395">
    <property type="component" value="Unassembled WGS sequence"/>
</dbReference>
<keyword evidence="5" id="KW-0735">Signal-anchor</keyword>
<name>A0A5S6QNW1_TRIMR</name>
<keyword evidence="6 11" id="KW-1133">Transmembrane helix</keyword>
<evidence type="ECO:0000313" key="13">
    <source>
        <dbReference type="WBParaSite" id="TMUE_2000008920.1"/>
    </source>
</evidence>
<evidence type="ECO:0000256" key="7">
    <source>
        <dbReference type="ARBA" id="ARBA00023136"/>
    </source>
</evidence>
<reference evidence="13" key="1">
    <citation type="submission" date="2019-12" db="UniProtKB">
        <authorList>
            <consortium name="WormBaseParasite"/>
        </authorList>
    </citation>
    <scope>IDENTIFICATION</scope>
</reference>
<dbReference type="Pfam" id="PF04573">
    <property type="entry name" value="SPC22"/>
    <property type="match status" value="1"/>
</dbReference>
<evidence type="ECO:0000256" key="8">
    <source>
        <dbReference type="ARBA" id="ARBA00029556"/>
    </source>
</evidence>
<organism evidence="12 13">
    <name type="scientific">Trichuris muris</name>
    <name type="common">Mouse whipworm</name>
    <dbReference type="NCBI Taxonomy" id="70415"/>
    <lineage>
        <taxon>Eukaryota</taxon>
        <taxon>Metazoa</taxon>
        <taxon>Ecdysozoa</taxon>
        <taxon>Nematoda</taxon>
        <taxon>Enoplea</taxon>
        <taxon>Dorylaimia</taxon>
        <taxon>Trichinellida</taxon>
        <taxon>Trichuridae</taxon>
        <taxon>Trichuris</taxon>
    </lineage>
</organism>
<evidence type="ECO:0000256" key="9">
    <source>
        <dbReference type="ARBA" id="ARBA00046080"/>
    </source>
</evidence>
<evidence type="ECO:0000256" key="10">
    <source>
        <dbReference type="SAM" id="MobiDB-lite"/>
    </source>
</evidence>
<feature type="compositionally biased region" description="Basic and acidic residues" evidence="10">
    <location>
        <begin position="62"/>
        <end position="77"/>
    </location>
</feature>
<comment type="similarity">
    <text evidence="2">Belongs to the SPCS3 family.</text>
</comment>
<evidence type="ECO:0000256" key="4">
    <source>
        <dbReference type="ARBA" id="ARBA00022824"/>
    </source>
</evidence>
<keyword evidence="12" id="KW-1185">Reference proteome</keyword>
<protein>
    <recommendedName>
        <fullName evidence="8">Signal peptidase complex subunit 3</fullName>
    </recommendedName>
</protein>
<keyword evidence="3 11" id="KW-0812">Transmembrane</keyword>
<dbReference type="WBParaSite" id="TMUE_2000008920.1">
    <property type="protein sequence ID" value="TMUE_2000008920.1"/>
    <property type="gene ID" value="WBGene00285416"/>
</dbReference>
<dbReference type="PANTHER" id="PTHR12804">
    <property type="entry name" value="MICROSOMAL SIGNAL PEPTIDASE 23 KD SUBUNIT SPC22/23"/>
    <property type="match status" value="1"/>
</dbReference>